<feature type="non-terminal residue" evidence="2">
    <location>
        <position position="73"/>
    </location>
</feature>
<proteinExistence type="predicted"/>
<feature type="non-terminal residue" evidence="2">
    <location>
        <position position="1"/>
    </location>
</feature>
<gene>
    <name evidence="2" type="primary">ORF21961</name>
</gene>
<reference evidence="2" key="1">
    <citation type="submission" date="2014-12" db="EMBL/GenBank/DDBJ databases">
        <title>Insight into the proteome of Arion vulgaris.</title>
        <authorList>
            <person name="Aradska J."/>
            <person name="Bulat T."/>
            <person name="Smidak R."/>
            <person name="Sarate P."/>
            <person name="Gangsoo J."/>
            <person name="Sialana F."/>
            <person name="Bilban M."/>
            <person name="Lubec G."/>
        </authorList>
    </citation>
    <scope>NUCLEOTIDE SEQUENCE</scope>
    <source>
        <tissue evidence="2">Skin</tissue>
    </source>
</reference>
<sequence>EEITVEYTVPVELNLNFHGNNQSSDLPDNSSNISFNRTSTTSMSTPSKESVLDTSKDVGYPNKESPVTAKTIS</sequence>
<protein>
    <submittedName>
        <fullName evidence="2">Uncharacterized protein</fullName>
    </submittedName>
</protein>
<name>A0A0B6YD92_9EUPU</name>
<dbReference type="EMBL" id="HACG01007238">
    <property type="protein sequence ID" value="CEK54103.1"/>
    <property type="molecule type" value="Transcribed_RNA"/>
</dbReference>
<feature type="region of interest" description="Disordered" evidence="1">
    <location>
        <begin position="18"/>
        <end position="73"/>
    </location>
</feature>
<evidence type="ECO:0000256" key="1">
    <source>
        <dbReference type="SAM" id="MobiDB-lite"/>
    </source>
</evidence>
<feature type="compositionally biased region" description="Polar residues" evidence="1">
    <location>
        <begin position="18"/>
        <end position="48"/>
    </location>
</feature>
<organism evidence="2">
    <name type="scientific">Arion vulgaris</name>
    <dbReference type="NCBI Taxonomy" id="1028688"/>
    <lineage>
        <taxon>Eukaryota</taxon>
        <taxon>Metazoa</taxon>
        <taxon>Spiralia</taxon>
        <taxon>Lophotrochozoa</taxon>
        <taxon>Mollusca</taxon>
        <taxon>Gastropoda</taxon>
        <taxon>Heterobranchia</taxon>
        <taxon>Euthyneura</taxon>
        <taxon>Panpulmonata</taxon>
        <taxon>Eupulmonata</taxon>
        <taxon>Stylommatophora</taxon>
        <taxon>Helicina</taxon>
        <taxon>Arionoidea</taxon>
        <taxon>Arionidae</taxon>
        <taxon>Arion</taxon>
    </lineage>
</organism>
<accession>A0A0B6YD92</accession>
<evidence type="ECO:0000313" key="2">
    <source>
        <dbReference type="EMBL" id="CEK54103.1"/>
    </source>
</evidence>
<dbReference type="AlphaFoldDB" id="A0A0B6YD92"/>